<dbReference type="EMBL" id="JAOYFB010000004">
    <property type="protein sequence ID" value="KAK4012490.1"/>
    <property type="molecule type" value="Genomic_DNA"/>
</dbReference>
<comment type="caution">
    <text evidence="1">The sequence shown here is derived from an EMBL/GenBank/DDBJ whole genome shotgun (WGS) entry which is preliminary data.</text>
</comment>
<proteinExistence type="predicted"/>
<name>A0ABQ9ZIV0_9CRUS</name>
<evidence type="ECO:0000313" key="2">
    <source>
        <dbReference type="Proteomes" id="UP001234178"/>
    </source>
</evidence>
<dbReference type="Proteomes" id="UP001234178">
    <property type="component" value="Unassembled WGS sequence"/>
</dbReference>
<keyword evidence="2" id="KW-1185">Reference proteome</keyword>
<gene>
    <name evidence="1" type="ORF">OUZ56_024729</name>
</gene>
<protein>
    <submittedName>
        <fullName evidence="1">Uncharacterized protein</fullName>
    </submittedName>
</protein>
<accession>A0ABQ9ZIV0</accession>
<reference evidence="1 2" key="1">
    <citation type="journal article" date="2023" name="Nucleic Acids Res.">
        <title>The hologenome of Daphnia magna reveals possible DNA methylation and microbiome-mediated evolution of the host genome.</title>
        <authorList>
            <person name="Chaturvedi A."/>
            <person name="Li X."/>
            <person name="Dhandapani V."/>
            <person name="Marshall H."/>
            <person name="Kissane S."/>
            <person name="Cuenca-Cambronero M."/>
            <person name="Asole G."/>
            <person name="Calvet F."/>
            <person name="Ruiz-Romero M."/>
            <person name="Marangio P."/>
            <person name="Guigo R."/>
            <person name="Rago D."/>
            <person name="Mirbahai L."/>
            <person name="Eastwood N."/>
            <person name="Colbourne J.K."/>
            <person name="Zhou J."/>
            <person name="Mallon E."/>
            <person name="Orsini L."/>
        </authorList>
    </citation>
    <scope>NUCLEOTIDE SEQUENCE [LARGE SCALE GENOMIC DNA]</scope>
    <source>
        <strain evidence="1">LRV0_1</strain>
    </source>
</reference>
<evidence type="ECO:0000313" key="1">
    <source>
        <dbReference type="EMBL" id="KAK4012490.1"/>
    </source>
</evidence>
<sequence>MDWADFVSTCEEHLRTNIPVLTSETRASILVSSLQPSIETPINFTSFNRVSLNQKASTLCGMKSISTGDHE</sequence>
<organism evidence="1 2">
    <name type="scientific">Daphnia magna</name>
    <dbReference type="NCBI Taxonomy" id="35525"/>
    <lineage>
        <taxon>Eukaryota</taxon>
        <taxon>Metazoa</taxon>
        <taxon>Ecdysozoa</taxon>
        <taxon>Arthropoda</taxon>
        <taxon>Crustacea</taxon>
        <taxon>Branchiopoda</taxon>
        <taxon>Diplostraca</taxon>
        <taxon>Cladocera</taxon>
        <taxon>Anomopoda</taxon>
        <taxon>Daphniidae</taxon>
        <taxon>Daphnia</taxon>
    </lineage>
</organism>